<proteinExistence type="predicted"/>
<gene>
    <name evidence="1" type="ORF">A33Q_3412</name>
</gene>
<sequence>MFTLTESLWRDKISGLTEIPSNNDSYLLILGLQEKMNVKTKQNRRIYP</sequence>
<organism evidence="1 2">
    <name type="scientific">Indibacter alkaliphilus (strain CCUG 57479 / KCTC 22604 / LW1)</name>
    <dbReference type="NCBI Taxonomy" id="1189612"/>
    <lineage>
        <taxon>Bacteria</taxon>
        <taxon>Pseudomonadati</taxon>
        <taxon>Bacteroidota</taxon>
        <taxon>Cytophagia</taxon>
        <taxon>Cytophagales</taxon>
        <taxon>Cyclobacteriaceae</taxon>
    </lineage>
</organism>
<name>S2D7L1_INDAL</name>
<dbReference type="Proteomes" id="UP000006073">
    <property type="component" value="Unassembled WGS sequence"/>
</dbReference>
<evidence type="ECO:0000313" key="2">
    <source>
        <dbReference type="Proteomes" id="UP000006073"/>
    </source>
</evidence>
<comment type="caution">
    <text evidence="1">The sequence shown here is derived from an EMBL/GenBank/DDBJ whole genome shotgun (WGS) entry which is preliminary data.</text>
</comment>
<dbReference type="AlphaFoldDB" id="S2D7L1"/>
<accession>S2D7L1</accession>
<protein>
    <submittedName>
        <fullName evidence="1">Uncharacterized protein</fullName>
    </submittedName>
</protein>
<reference evidence="1 2" key="1">
    <citation type="journal article" date="2013" name="Genome Announc.">
        <title>Draft Genome Sequence of Indibacter alkaliphilus Strain LW1T, Isolated from Lonar Lake, a Haloalkaline Lake in the Buldana District of Maharashtra, India.</title>
        <authorList>
            <person name="Singh A."/>
            <person name="Kumar Jangir P."/>
            <person name="Sharma R."/>
            <person name="Singh A."/>
            <person name="Kumar Pinnaka A."/>
            <person name="Shivaji S."/>
        </authorList>
    </citation>
    <scope>NUCLEOTIDE SEQUENCE [LARGE SCALE GENOMIC DNA]</scope>
    <source>
        <strain evidence="2">CCUG 57479 / KCTC 22604 / LW1</strain>
    </source>
</reference>
<keyword evidence="2" id="KW-1185">Reference proteome</keyword>
<dbReference type="STRING" id="1189612.A33Q_3412"/>
<evidence type="ECO:0000313" key="1">
    <source>
        <dbReference type="EMBL" id="EOZ95207.1"/>
    </source>
</evidence>
<dbReference type="EMBL" id="ALWO02000040">
    <property type="protein sequence ID" value="EOZ95207.1"/>
    <property type="molecule type" value="Genomic_DNA"/>
</dbReference>